<organism evidence="6 7">
    <name type="scientific">Serendipita indica (strain DSM 11827)</name>
    <name type="common">Root endophyte fungus</name>
    <name type="synonym">Piriformospora indica</name>
    <dbReference type="NCBI Taxonomy" id="1109443"/>
    <lineage>
        <taxon>Eukaryota</taxon>
        <taxon>Fungi</taxon>
        <taxon>Dikarya</taxon>
        <taxon>Basidiomycota</taxon>
        <taxon>Agaricomycotina</taxon>
        <taxon>Agaricomycetes</taxon>
        <taxon>Sebacinales</taxon>
        <taxon>Serendipitaceae</taxon>
        <taxon>Serendipita</taxon>
    </lineage>
</organism>
<dbReference type="Pfam" id="PF17102">
    <property type="entry name" value="Stealth_CR3"/>
    <property type="match status" value="1"/>
</dbReference>
<dbReference type="InParanoid" id="G4U2L9"/>
<dbReference type="InterPro" id="IPR047141">
    <property type="entry name" value="Stealth"/>
</dbReference>
<evidence type="ECO:0000256" key="2">
    <source>
        <dbReference type="ARBA" id="ARBA00022679"/>
    </source>
</evidence>
<name>G4U2L9_SERID</name>
<accession>G4U2L9</accession>
<protein>
    <recommendedName>
        <fullName evidence="8">Stealth protein CR3 conserved region 3 domain-containing protein</fullName>
    </recommendedName>
</protein>
<evidence type="ECO:0000313" key="6">
    <source>
        <dbReference type="EMBL" id="CCA77828.1"/>
    </source>
</evidence>
<dbReference type="Proteomes" id="UP000007148">
    <property type="component" value="Unassembled WGS sequence"/>
</dbReference>
<keyword evidence="3" id="KW-0472">Membrane</keyword>
<proteinExistence type="inferred from homology"/>
<feature type="transmembrane region" description="Helical" evidence="3">
    <location>
        <begin position="20"/>
        <end position="38"/>
    </location>
</feature>
<dbReference type="eggNOG" id="ENOG502QQMR">
    <property type="taxonomic scope" value="Eukaryota"/>
</dbReference>
<keyword evidence="7" id="KW-1185">Reference proteome</keyword>
<evidence type="ECO:0000313" key="7">
    <source>
        <dbReference type="Proteomes" id="UP000007148"/>
    </source>
</evidence>
<dbReference type="STRING" id="1109443.G4U2L9"/>
<dbReference type="HOGENOM" id="CLU_005484_2_0_1"/>
<keyword evidence="2" id="KW-0808">Transferase</keyword>
<keyword evidence="3" id="KW-1133">Transmembrane helix</keyword>
<evidence type="ECO:0008006" key="8">
    <source>
        <dbReference type="Google" id="ProtNLM"/>
    </source>
</evidence>
<dbReference type="InterPro" id="IPR031357">
    <property type="entry name" value="Stealth_CR3"/>
</dbReference>
<feature type="domain" description="Stealth protein CR3 conserved region 3" evidence="5">
    <location>
        <begin position="324"/>
        <end position="371"/>
    </location>
</feature>
<comment type="caution">
    <text evidence="6">The sequence shown here is derived from an EMBL/GenBank/DDBJ whole genome shotgun (WGS) entry which is preliminary data.</text>
</comment>
<reference evidence="6 7" key="1">
    <citation type="journal article" date="2011" name="PLoS Pathog.">
        <title>Endophytic Life Strategies Decoded by Genome and Transcriptome Analyses of the Mutualistic Root Symbiont Piriformospora indica.</title>
        <authorList>
            <person name="Zuccaro A."/>
            <person name="Lahrmann U."/>
            <person name="Guldener U."/>
            <person name="Langen G."/>
            <person name="Pfiffi S."/>
            <person name="Biedenkopf D."/>
            <person name="Wong P."/>
            <person name="Samans B."/>
            <person name="Grimm C."/>
            <person name="Basiewicz M."/>
            <person name="Murat C."/>
            <person name="Martin F."/>
            <person name="Kogel K.H."/>
        </authorList>
    </citation>
    <scope>NUCLEOTIDE SEQUENCE [LARGE SCALE GENOMIC DNA]</scope>
    <source>
        <strain evidence="6 7">DSM 11827</strain>
    </source>
</reference>
<dbReference type="GO" id="GO:0046835">
    <property type="term" value="P:carbohydrate phosphorylation"/>
    <property type="evidence" value="ECO:0007669"/>
    <property type="project" value="TreeGrafter"/>
</dbReference>
<dbReference type="GO" id="GO:0003976">
    <property type="term" value="F:UDP-N-acetylglucosamine-lysosomal-enzyme N-acetylglucosaminephosphotransferase activity"/>
    <property type="evidence" value="ECO:0007669"/>
    <property type="project" value="TreeGrafter"/>
</dbReference>
<evidence type="ECO:0000259" key="5">
    <source>
        <dbReference type="Pfam" id="PF17102"/>
    </source>
</evidence>
<comment type="similarity">
    <text evidence="1">Belongs to the stealth family.</text>
</comment>
<dbReference type="OMA" id="NDIEHAY"/>
<feature type="domain" description="Stealth protein CR2 conserved region 2" evidence="4">
    <location>
        <begin position="152"/>
        <end position="272"/>
    </location>
</feature>
<dbReference type="PANTHER" id="PTHR24045">
    <property type="match status" value="1"/>
</dbReference>
<dbReference type="Pfam" id="PF11380">
    <property type="entry name" value="Stealth_CR2"/>
    <property type="match status" value="1"/>
</dbReference>
<gene>
    <name evidence="6" type="ORF">PIIN_00475</name>
</gene>
<dbReference type="AlphaFoldDB" id="G4U2L9"/>
<evidence type="ECO:0000259" key="4">
    <source>
        <dbReference type="Pfam" id="PF11380"/>
    </source>
</evidence>
<dbReference type="GO" id="GO:0005794">
    <property type="term" value="C:Golgi apparatus"/>
    <property type="evidence" value="ECO:0007669"/>
    <property type="project" value="TreeGrafter"/>
</dbReference>
<evidence type="ECO:0000256" key="3">
    <source>
        <dbReference type="SAM" id="Phobius"/>
    </source>
</evidence>
<dbReference type="InterPro" id="IPR021520">
    <property type="entry name" value="Stealth_CR2"/>
</dbReference>
<dbReference type="OrthoDB" id="263283at2759"/>
<sequence>MTAELSSVMPRLLSYSPKSLRWAIASFLTLVVILYLLAHDHSLANQTWLQFTSSSSSKNSLQTYDDTVSDTPELCKRLENYYTCLGTKPRRVNGSTTTIKGSASPSKLDVVWIWANGSDPVFQEAIYDAQVASLGDTSSTSRVTLSKGAKLYREHDELRYSLRSVLQHFSSHANQFHVLTTDVGNAVGERFGILPQWLTFNTSAPVSWKDGNVTLNIMHHSQVFETLDNSTFNSFSIESQLPGLTTVSEPFIYLNDDFFFARDMTATDFYSSVYGIVLRLDPGLVVTPAEWPTDNPSGEWQPLKYTNWLLSERFGIRPRPYMVHVAKTLSPAILQEISTIWSDEFADTAFHRFRGQRDVYTTFLHGHYLVERWREILLWSWVVGKHGRDDDTWGPTELDAAWTDLGGSESSDTLHVYLKPRSTLEKARVNKTMEEAGEVPPAATFYRFSSLDGYPYAYTYRKPRYFPMIGQGEDLYENGSPPDWSKETWARCRMSRNRCFPAGLKASEIFKHVLYTQPEPCGDCIISALLNESGKLGLEAFLPPPHRIHYSSTKGRIVKDVDPDSIPRLPLTKRPGDASFKLKDVMREWDTVRVRDWVVRAMGRYRFVLGDTPSHFGMLANPRGAIYTFKKIDKMKDLALLTINDDVKMRAEEVDQLFREFLEKRWRYPSAWENVSMGDID</sequence>
<evidence type="ECO:0000256" key="1">
    <source>
        <dbReference type="ARBA" id="ARBA00007583"/>
    </source>
</evidence>
<keyword evidence="3" id="KW-0812">Transmembrane</keyword>
<dbReference type="EMBL" id="CAFZ01001876">
    <property type="protein sequence ID" value="CCA77828.1"/>
    <property type="molecule type" value="Genomic_DNA"/>
</dbReference>
<dbReference type="PANTHER" id="PTHR24045:SF0">
    <property type="entry name" value="N-ACETYLGLUCOSAMINE-1-PHOSPHOTRANSFERASE SUBUNITS ALPHA_BETA"/>
    <property type="match status" value="1"/>
</dbReference>